<reference evidence="3" key="1">
    <citation type="submission" date="2018-09" db="EMBL/GenBank/DDBJ databases">
        <title>Genome sequencing and analysis.</title>
        <authorList>
            <person name="Huang Y.-T."/>
        </authorList>
    </citation>
    <scope>NUCLEOTIDE SEQUENCE</scope>
    <source>
        <strain evidence="3">HIDE</strain>
    </source>
</reference>
<organism evidence="3">
    <name type="scientific">Shewanella algae</name>
    <dbReference type="NCBI Taxonomy" id="38313"/>
    <lineage>
        <taxon>Bacteria</taxon>
        <taxon>Pseudomonadati</taxon>
        <taxon>Pseudomonadota</taxon>
        <taxon>Gammaproteobacteria</taxon>
        <taxon>Alteromonadales</taxon>
        <taxon>Shewanellaceae</taxon>
        <taxon>Shewanella</taxon>
    </lineage>
</organism>
<dbReference type="RefSeq" id="WP_208192973.1">
    <property type="nucleotide sequence ID" value="NZ_CP032664.1"/>
</dbReference>
<dbReference type="CDD" id="cd05233">
    <property type="entry name" value="SDR_c"/>
    <property type="match status" value="1"/>
</dbReference>
<protein>
    <submittedName>
        <fullName evidence="3">SDR family oxidoreductase</fullName>
    </submittedName>
</protein>
<dbReference type="Pfam" id="PF13561">
    <property type="entry name" value="adh_short_C2"/>
    <property type="match status" value="1"/>
</dbReference>
<dbReference type="PANTHER" id="PTHR24321">
    <property type="entry name" value="DEHYDROGENASES, SHORT CHAIN"/>
    <property type="match status" value="1"/>
</dbReference>
<keyword evidence="2" id="KW-0560">Oxidoreductase</keyword>
<gene>
    <name evidence="3" type="ORF">D7032_07350</name>
</gene>
<dbReference type="EMBL" id="CP032664">
    <property type="protein sequence ID" value="QQO83086.1"/>
    <property type="molecule type" value="Genomic_DNA"/>
</dbReference>
<accession>A0A7T8EB36</accession>
<dbReference type="AlphaFoldDB" id="A0A7T8EB36"/>
<dbReference type="PRINTS" id="PR00080">
    <property type="entry name" value="SDRFAMILY"/>
</dbReference>
<name>A0A7T8EB36_9GAMM</name>
<dbReference type="InterPro" id="IPR002347">
    <property type="entry name" value="SDR_fam"/>
</dbReference>
<dbReference type="SUPFAM" id="SSF51735">
    <property type="entry name" value="NAD(P)-binding Rossmann-fold domains"/>
    <property type="match status" value="1"/>
</dbReference>
<dbReference type="GO" id="GO:0016491">
    <property type="term" value="F:oxidoreductase activity"/>
    <property type="evidence" value="ECO:0007669"/>
    <property type="project" value="UniProtKB-KW"/>
</dbReference>
<sequence length="253" mass="27378">MRKINNGQQWALVTGALGGIGKALTNEFVDAGYSVIATDIKSSNIKETNIYYLQLDLENFVLDENYAAEFYQNVSSITNGNGISCLINNAATQILADTGKITRRQWNASLNVNLSAPFFLSQLFLKDLEQNNGAIVNISSIHATQTKKQFVAYATTKAALSSMTRNMVLDVGNRIRINAIEPAAIATDMLKAGFLGKEEQYRRLEMFHPLGRVGTPSEVAKLAVFLSSKDAGFIQGACISASGGIQGCLSDPL</sequence>
<dbReference type="PRINTS" id="PR00081">
    <property type="entry name" value="GDHRDH"/>
</dbReference>
<dbReference type="Gene3D" id="3.40.50.720">
    <property type="entry name" value="NAD(P)-binding Rossmann-like Domain"/>
    <property type="match status" value="1"/>
</dbReference>
<evidence type="ECO:0000313" key="3">
    <source>
        <dbReference type="EMBL" id="QQO83086.1"/>
    </source>
</evidence>
<dbReference type="PANTHER" id="PTHR24321:SF8">
    <property type="entry name" value="ESTRADIOL 17-BETA-DEHYDROGENASE 8-RELATED"/>
    <property type="match status" value="1"/>
</dbReference>
<evidence type="ECO:0000256" key="1">
    <source>
        <dbReference type="ARBA" id="ARBA00006484"/>
    </source>
</evidence>
<comment type="similarity">
    <text evidence="1">Belongs to the short-chain dehydrogenases/reductases (SDR) family.</text>
</comment>
<proteinExistence type="inferred from homology"/>
<evidence type="ECO:0000256" key="2">
    <source>
        <dbReference type="ARBA" id="ARBA00023002"/>
    </source>
</evidence>
<dbReference type="InterPro" id="IPR036291">
    <property type="entry name" value="NAD(P)-bd_dom_sf"/>
</dbReference>